<dbReference type="OrthoDB" id="9217441at2759"/>
<dbReference type="Proteomes" id="UP000190648">
    <property type="component" value="Unassembled WGS sequence"/>
</dbReference>
<gene>
    <name evidence="2" type="ORF">AV530_005987</name>
</gene>
<evidence type="ECO:0000256" key="1">
    <source>
        <dbReference type="SAM" id="MobiDB-lite"/>
    </source>
</evidence>
<dbReference type="AlphaFoldDB" id="A0A1V4JNA9"/>
<comment type="caution">
    <text evidence="2">The sequence shown here is derived from an EMBL/GenBank/DDBJ whole genome shotgun (WGS) entry which is preliminary data.</text>
</comment>
<feature type="region of interest" description="Disordered" evidence="1">
    <location>
        <begin position="39"/>
        <end position="92"/>
    </location>
</feature>
<dbReference type="EMBL" id="LSYS01006902">
    <property type="protein sequence ID" value="OPJ73679.1"/>
    <property type="molecule type" value="Genomic_DNA"/>
</dbReference>
<evidence type="ECO:0000313" key="3">
    <source>
        <dbReference type="Proteomes" id="UP000190648"/>
    </source>
</evidence>
<keyword evidence="3" id="KW-1185">Reference proteome</keyword>
<protein>
    <submittedName>
        <fullName evidence="2">Uncharacterized protein</fullName>
    </submittedName>
</protein>
<feature type="compositionally biased region" description="Basic and acidic residues" evidence="1">
    <location>
        <begin position="73"/>
        <end position="92"/>
    </location>
</feature>
<evidence type="ECO:0000313" key="2">
    <source>
        <dbReference type="EMBL" id="OPJ73679.1"/>
    </source>
</evidence>
<feature type="compositionally biased region" description="Low complexity" evidence="1">
    <location>
        <begin position="56"/>
        <end position="71"/>
    </location>
</feature>
<name>A0A1V4JNA9_PATFA</name>
<organism evidence="2 3">
    <name type="scientific">Patagioenas fasciata monilis</name>
    <dbReference type="NCBI Taxonomy" id="372326"/>
    <lineage>
        <taxon>Eukaryota</taxon>
        <taxon>Metazoa</taxon>
        <taxon>Chordata</taxon>
        <taxon>Craniata</taxon>
        <taxon>Vertebrata</taxon>
        <taxon>Euteleostomi</taxon>
        <taxon>Archelosauria</taxon>
        <taxon>Archosauria</taxon>
        <taxon>Dinosauria</taxon>
        <taxon>Saurischia</taxon>
        <taxon>Theropoda</taxon>
        <taxon>Coelurosauria</taxon>
        <taxon>Aves</taxon>
        <taxon>Neognathae</taxon>
        <taxon>Neoaves</taxon>
        <taxon>Columbimorphae</taxon>
        <taxon>Columbiformes</taxon>
        <taxon>Columbidae</taxon>
        <taxon>Patagioenas</taxon>
    </lineage>
</organism>
<accession>A0A1V4JNA9</accession>
<proteinExistence type="predicted"/>
<reference evidence="2 3" key="1">
    <citation type="submission" date="2016-02" db="EMBL/GenBank/DDBJ databases">
        <title>Band-tailed pigeon sequencing and assembly.</title>
        <authorList>
            <person name="Soares A.E."/>
            <person name="Novak B.J."/>
            <person name="Rice E.S."/>
            <person name="O'Connell B."/>
            <person name="Chang D."/>
            <person name="Weber S."/>
            <person name="Shapiro B."/>
        </authorList>
    </citation>
    <scope>NUCLEOTIDE SEQUENCE [LARGE SCALE GENOMIC DNA]</scope>
    <source>
        <strain evidence="2">BTP2013</strain>
        <tissue evidence="2">Blood</tissue>
    </source>
</reference>
<sequence length="166" mass="19026">MEDQVFFNVYQNVNNTIIYEFPDSKEDKQRVVIYDRVHEDPGSPSITIVPESMDISQESSEDSYSNSVVSQHGADREDGSSSHHGAVEDHPYQKMDLLSPSLEDKHVEGMMFESNVHFPPGFQLRRSQSNSSNSSISLKFPLNNNFGETDNFQEEYEIFMFVKMKS</sequence>